<gene>
    <name evidence="1" type="ORF">HDF15_004801</name>
</gene>
<comment type="caution">
    <text evidence="1">The sequence shown here is derived from an EMBL/GenBank/DDBJ whole genome shotgun (WGS) entry which is preliminary data.</text>
</comment>
<evidence type="ECO:0000313" key="1">
    <source>
        <dbReference type="EMBL" id="MBB5066424.1"/>
    </source>
</evidence>
<evidence type="ECO:0000313" key="2">
    <source>
        <dbReference type="Proteomes" id="UP000584867"/>
    </source>
</evidence>
<dbReference type="AlphaFoldDB" id="A0A7W8EC94"/>
<name>A0A7W8EC94_9BACT</name>
<accession>A0A7W8EC94</accession>
<reference evidence="1 2" key="1">
    <citation type="submission" date="2020-08" db="EMBL/GenBank/DDBJ databases">
        <title>Genomic Encyclopedia of Type Strains, Phase IV (KMG-V): Genome sequencing to study the core and pangenomes of soil and plant-associated prokaryotes.</title>
        <authorList>
            <person name="Whitman W."/>
        </authorList>
    </citation>
    <scope>NUCLEOTIDE SEQUENCE [LARGE SCALE GENOMIC DNA]</scope>
    <source>
        <strain evidence="1 2">X5P3</strain>
    </source>
</reference>
<organism evidence="1 2">
    <name type="scientific">Granulicella mallensis</name>
    <dbReference type="NCBI Taxonomy" id="940614"/>
    <lineage>
        <taxon>Bacteria</taxon>
        <taxon>Pseudomonadati</taxon>
        <taxon>Acidobacteriota</taxon>
        <taxon>Terriglobia</taxon>
        <taxon>Terriglobales</taxon>
        <taxon>Acidobacteriaceae</taxon>
        <taxon>Granulicella</taxon>
    </lineage>
</organism>
<dbReference type="EMBL" id="JACHIO010000027">
    <property type="protein sequence ID" value="MBB5066424.1"/>
    <property type="molecule type" value="Genomic_DNA"/>
</dbReference>
<dbReference type="Proteomes" id="UP000584867">
    <property type="component" value="Unassembled WGS sequence"/>
</dbReference>
<proteinExistence type="predicted"/>
<sequence length="85" mass="9821">MTNHGANDDRRDEVWQGMVNWDLGVGGSHVSPILWRCDALRAGKLYNRSMFGTREEAEQFAHRMREAEPDQIFSVESIRASQVWN</sequence>
<dbReference type="RefSeq" id="WP_260331292.1">
    <property type="nucleotide sequence ID" value="NZ_JACHIO010000027.1"/>
</dbReference>
<protein>
    <submittedName>
        <fullName evidence="1">Uncharacterized protein</fullName>
    </submittedName>
</protein>